<name>A0ABM7JTP9_MYCNT</name>
<sequence>MRVLHCGDGEPGERAQQERRARLGLMSAILGSGTLTGPAVREAHPAKASVDAAAVASKS</sequence>
<evidence type="ECO:0000313" key="2">
    <source>
        <dbReference type="Proteomes" id="UP000465812"/>
    </source>
</evidence>
<accession>A0ABM7JTP9</accession>
<evidence type="ECO:0000313" key="1">
    <source>
        <dbReference type="EMBL" id="BBY38931.1"/>
    </source>
</evidence>
<organism evidence="1 2">
    <name type="scientific">Mycobacterium mantenii</name>
    <dbReference type="NCBI Taxonomy" id="560555"/>
    <lineage>
        <taxon>Bacteria</taxon>
        <taxon>Bacillati</taxon>
        <taxon>Actinomycetota</taxon>
        <taxon>Actinomycetes</taxon>
        <taxon>Mycobacteriales</taxon>
        <taxon>Mycobacteriaceae</taxon>
        <taxon>Mycobacterium</taxon>
        <taxon>Mycobacterium avium complex (MAC)</taxon>
    </lineage>
</organism>
<protein>
    <submittedName>
        <fullName evidence="1">Uncharacterized protein</fullName>
    </submittedName>
</protein>
<gene>
    <name evidence="1" type="ORF">MMAN_30650</name>
</gene>
<dbReference type="EMBL" id="AP022590">
    <property type="protein sequence ID" value="BBY38931.1"/>
    <property type="molecule type" value="Genomic_DNA"/>
</dbReference>
<reference evidence="1 2" key="1">
    <citation type="journal article" date="2019" name="Emerg. Microbes Infect.">
        <title>Comprehensive subspecies identification of 175 nontuberculous mycobacteria species based on 7547 genomic profiles.</title>
        <authorList>
            <person name="Matsumoto Y."/>
            <person name="Kinjo T."/>
            <person name="Motooka D."/>
            <person name="Nabeya D."/>
            <person name="Jung N."/>
            <person name="Uechi K."/>
            <person name="Horii T."/>
            <person name="Iida T."/>
            <person name="Fujita J."/>
            <person name="Nakamura S."/>
        </authorList>
    </citation>
    <scope>NUCLEOTIDE SEQUENCE [LARGE SCALE GENOMIC DNA]</scope>
    <source>
        <strain evidence="1 2">JCM 18113</strain>
    </source>
</reference>
<keyword evidence="2" id="KW-1185">Reference proteome</keyword>
<proteinExistence type="predicted"/>
<dbReference type="Proteomes" id="UP000465812">
    <property type="component" value="Chromosome"/>
</dbReference>